<sequence>MASVIGNAVWISRLSGEGSIKCFPQNGVIGIELWGLQALACGALCRLSPSQMSCVCPDRTRGHPGGVDTVKCLVFARIELEDTLEGLTQSNVLCLPG</sequence>
<organism evidence="1 2">
    <name type="scientific">Batillaria attramentaria</name>
    <dbReference type="NCBI Taxonomy" id="370345"/>
    <lineage>
        <taxon>Eukaryota</taxon>
        <taxon>Metazoa</taxon>
        <taxon>Spiralia</taxon>
        <taxon>Lophotrochozoa</taxon>
        <taxon>Mollusca</taxon>
        <taxon>Gastropoda</taxon>
        <taxon>Caenogastropoda</taxon>
        <taxon>Sorbeoconcha</taxon>
        <taxon>Cerithioidea</taxon>
        <taxon>Batillariidae</taxon>
        <taxon>Batillaria</taxon>
    </lineage>
</organism>
<protein>
    <submittedName>
        <fullName evidence="1">Uncharacterized protein</fullName>
    </submittedName>
</protein>
<gene>
    <name evidence="1" type="ORF">BaRGS_00030242</name>
</gene>
<keyword evidence="2" id="KW-1185">Reference proteome</keyword>
<name>A0ABD0JVB4_9CAEN</name>
<dbReference type="AlphaFoldDB" id="A0ABD0JVB4"/>
<reference evidence="1 2" key="1">
    <citation type="journal article" date="2023" name="Sci. Data">
        <title>Genome assembly of the Korean intertidal mud-creeper Batillaria attramentaria.</title>
        <authorList>
            <person name="Patra A.K."/>
            <person name="Ho P.T."/>
            <person name="Jun S."/>
            <person name="Lee S.J."/>
            <person name="Kim Y."/>
            <person name="Won Y.J."/>
        </authorList>
    </citation>
    <scope>NUCLEOTIDE SEQUENCE [LARGE SCALE GENOMIC DNA]</scope>
    <source>
        <strain evidence="1">Wonlab-2016</strain>
    </source>
</reference>
<comment type="caution">
    <text evidence="1">The sequence shown here is derived from an EMBL/GenBank/DDBJ whole genome shotgun (WGS) entry which is preliminary data.</text>
</comment>
<evidence type="ECO:0000313" key="2">
    <source>
        <dbReference type="Proteomes" id="UP001519460"/>
    </source>
</evidence>
<accession>A0ABD0JVB4</accession>
<evidence type="ECO:0000313" key="1">
    <source>
        <dbReference type="EMBL" id="KAK7478483.1"/>
    </source>
</evidence>
<proteinExistence type="predicted"/>
<dbReference type="Proteomes" id="UP001519460">
    <property type="component" value="Unassembled WGS sequence"/>
</dbReference>
<dbReference type="EMBL" id="JACVVK020000324">
    <property type="protein sequence ID" value="KAK7478483.1"/>
    <property type="molecule type" value="Genomic_DNA"/>
</dbReference>